<reference evidence="1 2" key="1">
    <citation type="submission" date="2023-05" db="EMBL/GenBank/DDBJ databases">
        <title>Rombocin, a short stable natural nisin variant, displays selective antimicrobial activity against Listeria monocytogenes and employs dual mode of action to kill target bacterial strains.</title>
        <authorList>
            <person name="Wambui J."/>
            <person name="Stephan R."/>
            <person name="Kuipers O.P."/>
        </authorList>
    </citation>
    <scope>NUCLEOTIDE SEQUENCE [LARGE SCALE GENOMIC DNA]</scope>
    <source>
        <strain evidence="1 2">RC002</strain>
    </source>
</reference>
<organism evidence="1 2">
    <name type="scientific">Romboutsia sedimentorum</name>
    <dbReference type="NCBI Taxonomy" id="1368474"/>
    <lineage>
        <taxon>Bacteria</taxon>
        <taxon>Bacillati</taxon>
        <taxon>Bacillota</taxon>
        <taxon>Clostridia</taxon>
        <taxon>Peptostreptococcales</taxon>
        <taxon>Peptostreptococcaceae</taxon>
        <taxon>Romboutsia</taxon>
    </lineage>
</organism>
<accession>A0ABT7E5G7</accession>
<sequence length="107" mass="11991">MRLVKKIAVTLVVLLVPLGIMSFKYSEIKNDKVAYIMDELKDTKFSQTISQTIDNIKDMKLSDITDGIDIEGTVNKIKESEVAKGITDYIGNAVDKIETMNIADMFN</sequence>
<evidence type="ECO:0000313" key="1">
    <source>
        <dbReference type="EMBL" id="MDK2562164.1"/>
    </source>
</evidence>
<dbReference type="RefSeq" id="WP_284131149.1">
    <property type="nucleotide sequence ID" value="NZ_JASKYM010000001.1"/>
</dbReference>
<name>A0ABT7E5G7_9FIRM</name>
<evidence type="ECO:0000313" key="2">
    <source>
        <dbReference type="Proteomes" id="UP001301012"/>
    </source>
</evidence>
<dbReference type="Proteomes" id="UP001301012">
    <property type="component" value="Unassembled WGS sequence"/>
</dbReference>
<protein>
    <submittedName>
        <fullName evidence="1">Uncharacterized protein</fullName>
    </submittedName>
</protein>
<comment type="caution">
    <text evidence="1">The sequence shown here is derived from an EMBL/GenBank/DDBJ whole genome shotgun (WGS) entry which is preliminary data.</text>
</comment>
<dbReference type="EMBL" id="JASKYM010000001">
    <property type="protein sequence ID" value="MDK2562164.1"/>
    <property type="molecule type" value="Genomic_DNA"/>
</dbReference>
<proteinExistence type="predicted"/>
<gene>
    <name evidence="1" type="ORF">QOZ84_01280</name>
</gene>
<keyword evidence="2" id="KW-1185">Reference proteome</keyword>